<keyword evidence="1" id="KW-0175">Coiled coil</keyword>
<dbReference type="EMBL" id="PGCJ01000104">
    <property type="protein sequence ID" value="PLW48268.1"/>
    <property type="molecule type" value="Genomic_DNA"/>
</dbReference>
<evidence type="ECO:0000256" key="1">
    <source>
        <dbReference type="SAM" id="Coils"/>
    </source>
</evidence>
<accession>A0A2N5VE44</accession>
<organism evidence="3 4">
    <name type="scientific">Puccinia coronata f. sp. avenae</name>
    <dbReference type="NCBI Taxonomy" id="200324"/>
    <lineage>
        <taxon>Eukaryota</taxon>
        <taxon>Fungi</taxon>
        <taxon>Dikarya</taxon>
        <taxon>Basidiomycota</taxon>
        <taxon>Pucciniomycotina</taxon>
        <taxon>Pucciniomycetes</taxon>
        <taxon>Pucciniales</taxon>
        <taxon>Pucciniaceae</taxon>
        <taxon>Puccinia</taxon>
    </lineage>
</organism>
<dbReference type="AlphaFoldDB" id="A0A2N5VE44"/>
<feature type="coiled-coil region" evidence="1">
    <location>
        <begin position="45"/>
        <end position="87"/>
    </location>
</feature>
<feature type="compositionally biased region" description="Basic and acidic residues" evidence="2">
    <location>
        <begin position="19"/>
        <end position="29"/>
    </location>
</feature>
<keyword evidence="4" id="KW-1185">Reference proteome</keyword>
<reference evidence="3 4" key="1">
    <citation type="submission" date="2017-11" db="EMBL/GenBank/DDBJ databases">
        <title>De novo assembly and phasing of dikaryotic genomes from two isolates of Puccinia coronata f. sp. avenae, the causal agent of oat crown rust.</title>
        <authorList>
            <person name="Miller M.E."/>
            <person name="Zhang Y."/>
            <person name="Omidvar V."/>
            <person name="Sperschneider J."/>
            <person name="Schwessinger B."/>
            <person name="Raley C."/>
            <person name="Palmer J.M."/>
            <person name="Garnica D."/>
            <person name="Upadhyaya N."/>
            <person name="Rathjen J."/>
            <person name="Taylor J.M."/>
            <person name="Park R.F."/>
            <person name="Dodds P.N."/>
            <person name="Hirsch C.D."/>
            <person name="Kianian S.F."/>
            <person name="Figueroa M."/>
        </authorList>
    </citation>
    <scope>NUCLEOTIDE SEQUENCE [LARGE SCALE GENOMIC DNA]</scope>
    <source>
        <strain evidence="3">12NC29</strain>
    </source>
</reference>
<proteinExistence type="predicted"/>
<sequence>MNDWEDPLKIELPESDYESAPKNKSKDSDDSSIELPDQIRKPIQAKRNMEELKVLAIQMDEMKQQFADQLRSQNELIQNQLQEIFNLRTTSTNTHHPQSI</sequence>
<dbReference type="Proteomes" id="UP000235388">
    <property type="component" value="Unassembled WGS sequence"/>
</dbReference>
<gene>
    <name evidence="3" type="ORF">PCANC_12904</name>
</gene>
<name>A0A2N5VE44_9BASI</name>
<evidence type="ECO:0000313" key="3">
    <source>
        <dbReference type="EMBL" id="PLW48268.1"/>
    </source>
</evidence>
<feature type="compositionally biased region" description="Basic and acidic residues" evidence="2">
    <location>
        <begin position="1"/>
        <end position="12"/>
    </location>
</feature>
<comment type="caution">
    <text evidence="3">The sequence shown here is derived from an EMBL/GenBank/DDBJ whole genome shotgun (WGS) entry which is preliminary data.</text>
</comment>
<protein>
    <submittedName>
        <fullName evidence="3">Uncharacterized protein</fullName>
    </submittedName>
</protein>
<evidence type="ECO:0000313" key="4">
    <source>
        <dbReference type="Proteomes" id="UP000235388"/>
    </source>
</evidence>
<feature type="region of interest" description="Disordered" evidence="2">
    <location>
        <begin position="1"/>
        <end position="40"/>
    </location>
</feature>
<evidence type="ECO:0000256" key="2">
    <source>
        <dbReference type="SAM" id="MobiDB-lite"/>
    </source>
</evidence>